<organism evidence="2 3">
    <name type="scientific">Lasallia pustulata</name>
    <dbReference type="NCBI Taxonomy" id="136370"/>
    <lineage>
        <taxon>Eukaryota</taxon>
        <taxon>Fungi</taxon>
        <taxon>Dikarya</taxon>
        <taxon>Ascomycota</taxon>
        <taxon>Pezizomycotina</taxon>
        <taxon>Lecanoromycetes</taxon>
        <taxon>OSLEUM clade</taxon>
        <taxon>Umbilicariomycetidae</taxon>
        <taxon>Umbilicariales</taxon>
        <taxon>Umbilicariaceae</taxon>
        <taxon>Lasallia</taxon>
    </lineage>
</organism>
<reference evidence="2 3" key="1">
    <citation type="submission" date="2019-09" db="EMBL/GenBank/DDBJ databases">
        <title>The hologenome of the rock-dwelling lichen Lasallia pustulata.</title>
        <authorList>
            <person name="Greshake Tzovaras B."/>
            <person name="Segers F."/>
            <person name="Bicker A."/>
            <person name="Dal Grande F."/>
            <person name="Otte J."/>
            <person name="Hankeln T."/>
            <person name="Schmitt I."/>
            <person name="Ebersberger I."/>
        </authorList>
    </citation>
    <scope>NUCLEOTIDE SEQUENCE [LARGE SCALE GENOMIC DNA]</scope>
    <source>
        <strain evidence="2">A1-1</strain>
    </source>
</reference>
<evidence type="ECO:0000256" key="1">
    <source>
        <dbReference type="SAM" id="SignalP"/>
    </source>
</evidence>
<feature type="chain" id="PRO_5024297496" evidence="1">
    <location>
        <begin position="22"/>
        <end position="194"/>
    </location>
</feature>
<accession>A0A5M8PZ71</accession>
<dbReference type="AlphaFoldDB" id="A0A5M8PZ71"/>
<protein>
    <submittedName>
        <fullName evidence="2">Uncharacterized protein</fullName>
    </submittedName>
</protein>
<dbReference type="Proteomes" id="UP000324767">
    <property type="component" value="Unassembled WGS sequence"/>
</dbReference>
<feature type="signal peptide" evidence="1">
    <location>
        <begin position="1"/>
        <end position="21"/>
    </location>
</feature>
<name>A0A5M8PZ71_9LECA</name>
<evidence type="ECO:0000313" key="2">
    <source>
        <dbReference type="EMBL" id="KAA6413990.1"/>
    </source>
</evidence>
<dbReference type="EMBL" id="VXIT01000003">
    <property type="protein sequence ID" value="KAA6413990.1"/>
    <property type="molecule type" value="Genomic_DNA"/>
</dbReference>
<comment type="caution">
    <text evidence="2">The sequence shown here is derived from an EMBL/GenBank/DDBJ whole genome shotgun (WGS) entry which is preliminary data.</text>
</comment>
<gene>
    <name evidence="2" type="ORF">FRX48_02352</name>
</gene>
<evidence type="ECO:0000313" key="3">
    <source>
        <dbReference type="Proteomes" id="UP000324767"/>
    </source>
</evidence>
<sequence length="194" mass="20782">MRTFHWSLLGLLFQIFTFTSAIPVNTIFISRRSRYCANAPTTAAGTLLPRSALRPLTPRTKPLSSVVSSNIWCAAGSRTYVVTTLTPAVEGSAILLLLDSAYTSVMTHLNLHGDGLIPGGVFKWAGSDGTGLKMLNANSHQLTWGVLGAAINVLGQEMLRLGTGGLRGYFTIVDGETEVGTGLVFDGWELRLRG</sequence>
<keyword evidence="1" id="KW-0732">Signal</keyword>
<proteinExistence type="predicted"/>